<organism evidence="1 2">
    <name type="scientific">Lactuca virosa</name>
    <dbReference type="NCBI Taxonomy" id="75947"/>
    <lineage>
        <taxon>Eukaryota</taxon>
        <taxon>Viridiplantae</taxon>
        <taxon>Streptophyta</taxon>
        <taxon>Embryophyta</taxon>
        <taxon>Tracheophyta</taxon>
        <taxon>Spermatophyta</taxon>
        <taxon>Magnoliopsida</taxon>
        <taxon>eudicotyledons</taxon>
        <taxon>Gunneridae</taxon>
        <taxon>Pentapetalae</taxon>
        <taxon>asterids</taxon>
        <taxon>campanulids</taxon>
        <taxon>Asterales</taxon>
        <taxon>Asteraceae</taxon>
        <taxon>Cichorioideae</taxon>
        <taxon>Cichorieae</taxon>
        <taxon>Lactucinae</taxon>
        <taxon>Lactuca</taxon>
    </lineage>
</organism>
<protein>
    <submittedName>
        <fullName evidence="1">Uncharacterized protein</fullName>
    </submittedName>
</protein>
<dbReference type="AlphaFoldDB" id="A0AAU9P2E6"/>
<comment type="caution">
    <text evidence="1">The sequence shown here is derived from an EMBL/GenBank/DDBJ whole genome shotgun (WGS) entry which is preliminary data.</text>
</comment>
<sequence>MRRGGKIGAYMPPHWPPVFEGLQAPYLLKSITSRNLHFLDTTSLPGLTLTGTLHWIETKFLYHQKSNSGWKRLYCPLH</sequence>
<evidence type="ECO:0000313" key="2">
    <source>
        <dbReference type="Proteomes" id="UP001157418"/>
    </source>
</evidence>
<dbReference type="Proteomes" id="UP001157418">
    <property type="component" value="Unassembled WGS sequence"/>
</dbReference>
<gene>
    <name evidence="1" type="ORF">LVIROSA_LOCUS30243</name>
</gene>
<proteinExistence type="predicted"/>
<reference evidence="1 2" key="1">
    <citation type="submission" date="2022-01" db="EMBL/GenBank/DDBJ databases">
        <authorList>
            <person name="Xiong W."/>
            <person name="Schranz E."/>
        </authorList>
    </citation>
    <scope>NUCLEOTIDE SEQUENCE [LARGE SCALE GENOMIC DNA]</scope>
</reference>
<name>A0AAU9P2E6_9ASTR</name>
<evidence type="ECO:0000313" key="1">
    <source>
        <dbReference type="EMBL" id="CAH1444413.1"/>
    </source>
</evidence>
<keyword evidence="2" id="KW-1185">Reference proteome</keyword>
<dbReference type="EMBL" id="CAKMRJ010005523">
    <property type="protein sequence ID" value="CAH1444413.1"/>
    <property type="molecule type" value="Genomic_DNA"/>
</dbReference>
<accession>A0AAU9P2E6</accession>